<evidence type="ECO:0000313" key="3">
    <source>
        <dbReference type="Proteomes" id="UP000612899"/>
    </source>
</evidence>
<sequence length="202" mass="21096">MPLIAESQLWPETLAALEEPPHGTPLHEVFDARRSVRTFSRDPVPRTVIGSLLHGAACADAALWPHGTSAPTPEAWVATNLSDPAIATLGRFDDGRPADAQPLGELAALLAGRYAAAPVLLLVCADVSAAVVAQGGAGYRQALLRASGFGYAAWLCAIANGLSGCPFGRASAEVTSLVRKRTGSALRHLFTLALGRPEGDRR</sequence>
<name>A0A8J3VH81_9ACTN</name>
<evidence type="ECO:0000259" key="1">
    <source>
        <dbReference type="Pfam" id="PF00881"/>
    </source>
</evidence>
<evidence type="ECO:0000313" key="2">
    <source>
        <dbReference type="EMBL" id="GIH05756.1"/>
    </source>
</evidence>
<feature type="domain" description="Nitroreductase" evidence="1">
    <location>
        <begin position="32"/>
        <end position="180"/>
    </location>
</feature>
<proteinExistence type="predicted"/>
<organism evidence="2 3">
    <name type="scientific">Rhizocola hellebori</name>
    <dbReference type="NCBI Taxonomy" id="1392758"/>
    <lineage>
        <taxon>Bacteria</taxon>
        <taxon>Bacillati</taxon>
        <taxon>Actinomycetota</taxon>
        <taxon>Actinomycetes</taxon>
        <taxon>Micromonosporales</taxon>
        <taxon>Micromonosporaceae</taxon>
        <taxon>Rhizocola</taxon>
    </lineage>
</organism>
<comment type="caution">
    <text evidence="2">The sequence shown here is derived from an EMBL/GenBank/DDBJ whole genome shotgun (WGS) entry which is preliminary data.</text>
</comment>
<dbReference type="InterPro" id="IPR029479">
    <property type="entry name" value="Nitroreductase"/>
</dbReference>
<dbReference type="Pfam" id="PF00881">
    <property type="entry name" value="Nitroreductase"/>
    <property type="match status" value="1"/>
</dbReference>
<accession>A0A8J3VH81</accession>
<dbReference type="AlphaFoldDB" id="A0A8J3VH81"/>
<dbReference type="InterPro" id="IPR000415">
    <property type="entry name" value="Nitroreductase-like"/>
</dbReference>
<keyword evidence="3" id="KW-1185">Reference proteome</keyword>
<reference evidence="2" key="1">
    <citation type="submission" date="2021-01" db="EMBL/GenBank/DDBJ databases">
        <title>Whole genome shotgun sequence of Rhizocola hellebori NBRC 109834.</title>
        <authorList>
            <person name="Komaki H."/>
            <person name="Tamura T."/>
        </authorList>
    </citation>
    <scope>NUCLEOTIDE SEQUENCE</scope>
    <source>
        <strain evidence="2">NBRC 109834</strain>
    </source>
</reference>
<dbReference type="Gene3D" id="3.40.109.10">
    <property type="entry name" value="NADH Oxidase"/>
    <property type="match status" value="1"/>
</dbReference>
<dbReference type="GO" id="GO:0016491">
    <property type="term" value="F:oxidoreductase activity"/>
    <property type="evidence" value="ECO:0007669"/>
    <property type="project" value="InterPro"/>
</dbReference>
<gene>
    <name evidence="2" type="ORF">Rhe02_38230</name>
</gene>
<dbReference type="SUPFAM" id="SSF55469">
    <property type="entry name" value="FMN-dependent nitroreductase-like"/>
    <property type="match status" value="1"/>
</dbReference>
<dbReference type="Proteomes" id="UP000612899">
    <property type="component" value="Unassembled WGS sequence"/>
</dbReference>
<dbReference type="EMBL" id="BONY01000021">
    <property type="protein sequence ID" value="GIH05756.1"/>
    <property type="molecule type" value="Genomic_DNA"/>
</dbReference>
<dbReference type="RefSeq" id="WP_203909596.1">
    <property type="nucleotide sequence ID" value="NZ_BONY01000021.1"/>
</dbReference>
<protein>
    <recommendedName>
        <fullName evidence="1">Nitroreductase domain-containing protein</fullName>
    </recommendedName>
</protein>